<organism evidence="3 4">
    <name type="scientific">Cytobacillus horneckiae</name>
    <dbReference type="NCBI Taxonomy" id="549687"/>
    <lineage>
        <taxon>Bacteria</taxon>
        <taxon>Bacillati</taxon>
        <taxon>Bacillota</taxon>
        <taxon>Bacilli</taxon>
        <taxon>Bacillales</taxon>
        <taxon>Bacillaceae</taxon>
        <taxon>Cytobacillus</taxon>
    </lineage>
</organism>
<dbReference type="InterPro" id="IPR028098">
    <property type="entry name" value="Glyco_trans_4-like_N"/>
</dbReference>
<dbReference type="PANTHER" id="PTHR45871:SF1">
    <property type="entry name" value="PHOSPHATIDYLINOSITOL N-ACETYLGLUCOSAMINYLTRANSFERASE SUBUNIT A"/>
    <property type="match status" value="1"/>
</dbReference>
<dbReference type="Pfam" id="PF00534">
    <property type="entry name" value="Glycos_transf_1"/>
    <property type="match status" value="1"/>
</dbReference>
<evidence type="ECO:0000259" key="2">
    <source>
        <dbReference type="Pfam" id="PF13439"/>
    </source>
</evidence>
<dbReference type="InterPro" id="IPR001296">
    <property type="entry name" value="Glyco_trans_1"/>
</dbReference>
<dbReference type="SUPFAM" id="SSF53756">
    <property type="entry name" value="UDP-Glycosyltransferase/glycogen phosphorylase"/>
    <property type="match status" value="1"/>
</dbReference>
<evidence type="ECO:0008006" key="5">
    <source>
        <dbReference type="Google" id="ProtNLM"/>
    </source>
</evidence>
<dbReference type="RefSeq" id="WP_066197837.1">
    <property type="nucleotide sequence ID" value="NZ_JARMMB010000001.1"/>
</dbReference>
<dbReference type="AlphaFoldDB" id="A0A2N0Z973"/>
<feature type="domain" description="Glycosyl transferase family 1" evidence="1">
    <location>
        <begin position="174"/>
        <end position="302"/>
    </location>
</feature>
<accession>A0A2N0Z973</accession>
<proteinExistence type="predicted"/>
<reference evidence="3 4" key="1">
    <citation type="journal article" date="2010" name="Int. J. Syst. Evol. Microbiol.">
        <title>Bacillus horneckiae sp. nov., isolated from a spacecraft-assembly clean room.</title>
        <authorList>
            <person name="Vaishampayan P."/>
            <person name="Probst A."/>
            <person name="Krishnamurthi S."/>
            <person name="Ghosh S."/>
            <person name="Osman S."/>
            <person name="McDowall A."/>
            <person name="Ruckmani A."/>
            <person name="Mayilraj S."/>
            <person name="Venkateswaran K."/>
        </authorList>
    </citation>
    <scope>NUCLEOTIDE SEQUENCE [LARGE SCALE GENOMIC DNA]</scope>
    <source>
        <strain evidence="4">1PO1SC</strain>
    </source>
</reference>
<keyword evidence="4" id="KW-1185">Reference proteome</keyword>
<evidence type="ECO:0000313" key="3">
    <source>
        <dbReference type="EMBL" id="PKG26040.1"/>
    </source>
</evidence>
<dbReference type="Pfam" id="PF13439">
    <property type="entry name" value="Glyco_transf_4"/>
    <property type="match status" value="1"/>
</dbReference>
<dbReference type="Proteomes" id="UP000233343">
    <property type="component" value="Unassembled WGS sequence"/>
</dbReference>
<name>A0A2N0Z973_9BACI</name>
<dbReference type="EMBL" id="PISD01000079">
    <property type="protein sequence ID" value="PKG26040.1"/>
    <property type="molecule type" value="Genomic_DNA"/>
</dbReference>
<dbReference type="Gene3D" id="3.40.50.2000">
    <property type="entry name" value="Glycogen Phosphorylase B"/>
    <property type="match status" value="2"/>
</dbReference>
<dbReference type="PANTHER" id="PTHR45871">
    <property type="entry name" value="N-ACETYLGLUCOSAMINYL-PHOSPHATIDYLINOSITOL BIOSYNTHETIC PROTEIN"/>
    <property type="match status" value="1"/>
</dbReference>
<protein>
    <recommendedName>
        <fullName evidence="5">Glycosyltransferase family 1 protein</fullName>
    </recommendedName>
</protein>
<evidence type="ECO:0000313" key="4">
    <source>
        <dbReference type="Proteomes" id="UP000233343"/>
    </source>
</evidence>
<feature type="domain" description="Glycosyltransferase subfamily 4-like N-terminal" evidence="2">
    <location>
        <begin position="16"/>
        <end position="166"/>
    </location>
</feature>
<sequence>MSTVRVLMIVDHIGTNGTITHILSIVRSLRTKGVSAVIAGKIGSMHDRIHEERIPYYEIDFPDLFTNEIQKFPGIMESLERIIQKEKITLIHGHQAYSSYLVSKFAQSYNIPYIYTVHGLYNTNDELMKMISQSDEVIAVSPYVYSHLNDLSSKKPIFIPNGIDLNEFKLVSSKELREQLKIPMEAITIFYASRLEWKKAKICMMLLKSVMMLKRNVNMNIHIIIAGEGKREKQIKDMAVIINKKQPENIIHFVGQQTYLNEYFSLADCIIGTGRTALEGLACDKQVIAVGNKGYLGLVTEDNWEQARYSHFGDHTAPNPLTEPILMEDIKSQAEYHDSNKKTKSLRSLVLKDFNLEQTVNSLIKLYKKY</sequence>
<gene>
    <name evidence="3" type="ORF">CWS20_26025</name>
</gene>
<dbReference type="GO" id="GO:0016757">
    <property type="term" value="F:glycosyltransferase activity"/>
    <property type="evidence" value="ECO:0007669"/>
    <property type="project" value="InterPro"/>
</dbReference>
<comment type="caution">
    <text evidence="3">The sequence shown here is derived from an EMBL/GenBank/DDBJ whole genome shotgun (WGS) entry which is preliminary data.</text>
</comment>
<evidence type="ECO:0000259" key="1">
    <source>
        <dbReference type="Pfam" id="PF00534"/>
    </source>
</evidence>